<sequence>MAGDEDKAAQGDGAQEDGNPAGPAAGFWDFTLDFYGGDGISDCLVRLQDECGLDVNMLLLAVWRGLQGRLLVDAAAAERSIATWREEVTEPLRDLRRRLKAAGWTALPTGLVAAAEGPFREQLKALEIDSERLTQAALEVAPTRAAAAGADAAVAANLAAVRGLAQEAAARQAEPLCAVLERAAAAYAAPA</sequence>
<evidence type="ECO:0000313" key="3">
    <source>
        <dbReference type="Proteomes" id="UP001595528"/>
    </source>
</evidence>
<name>A0ABV7L6M0_9PROT</name>
<dbReference type="Proteomes" id="UP001595528">
    <property type="component" value="Unassembled WGS sequence"/>
</dbReference>
<dbReference type="NCBIfam" id="TIGR02444">
    <property type="entry name" value="TIGR02444 family protein"/>
    <property type="match status" value="1"/>
</dbReference>
<gene>
    <name evidence="2" type="ORF">ACFOGJ_23705</name>
</gene>
<feature type="region of interest" description="Disordered" evidence="1">
    <location>
        <begin position="1"/>
        <end position="20"/>
    </location>
</feature>
<proteinExistence type="predicted"/>
<evidence type="ECO:0000313" key="2">
    <source>
        <dbReference type="EMBL" id="MFC3230277.1"/>
    </source>
</evidence>
<keyword evidence="3" id="KW-1185">Reference proteome</keyword>
<dbReference type="Pfam" id="PF09523">
    <property type="entry name" value="DUF2390"/>
    <property type="match status" value="1"/>
</dbReference>
<evidence type="ECO:0000256" key="1">
    <source>
        <dbReference type="SAM" id="MobiDB-lite"/>
    </source>
</evidence>
<comment type="caution">
    <text evidence="2">The sequence shown here is derived from an EMBL/GenBank/DDBJ whole genome shotgun (WGS) entry which is preliminary data.</text>
</comment>
<accession>A0ABV7L6M0</accession>
<dbReference type="InterPro" id="IPR012659">
    <property type="entry name" value="CHP02444"/>
</dbReference>
<dbReference type="EMBL" id="JBHRTR010000037">
    <property type="protein sequence ID" value="MFC3230277.1"/>
    <property type="molecule type" value="Genomic_DNA"/>
</dbReference>
<reference evidence="3" key="1">
    <citation type="journal article" date="2019" name="Int. J. Syst. Evol. Microbiol.">
        <title>The Global Catalogue of Microorganisms (GCM) 10K type strain sequencing project: providing services to taxonomists for standard genome sequencing and annotation.</title>
        <authorList>
            <consortium name="The Broad Institute Genomics Platform"/>
            <consortium name="The Broad Institute Genome Sequencing Center for Infectious Disease"/>
            <person name="Wu L."/>
            <person name="Ma J."/>
        </authorList>
    </citation>
    <scope>NUCLEOTIDE SEQUENCE [LARGE SCALE GENOMIC DNA]</scope>
    <source>
        <strain evidence="3">KCTC 42964</strain>
    </source>
</reference>
<protein>
    <submittedName>
        <fullName evidence="2">TIGR02444 family protein</fullName>
    </submittedName>
</protein>
<dbReference type="RefSeq" id="WP_379905298.1">
    <property type="nucleotide sequence ID" value="NZ_JBHRTR010000037.1"/>
</dbReference>
<organism evidence="2 3">
    <name type="scientific">Marinibaculum pumilum</name>
    <dbReference type="NCBI Taxonomy" id="1766165"/>
    <lineage>
        <taxon>Bacteria</taxon>
        <taxon>Pseudomonadati</taxon>
        <taxon>Pseudomonadota</taxon>
        <taxon>Alphaproteobacteria</taxon>
        <taxon>Rhodospirillales</taxon>
        <taxon>Rhodospirillaceae</taxon>
        <taxon>Marinibaculum</taxon>
    </lineage>
</organism>